<dbReference type="Pfam" id="PF01625">
    <property type="entry name" value="PMSR"/>
    <property type="match status" value="1"/>
</dbReference>
<dbReference type="NCBIfam" id="TIGR00401">
    <property type="entry name" value="msrA"/>
    <property type="match status" value="1"/>
</dbReference>
<feature type="domain" description="Peptide methionine sulphoxide reductase MsrA" evidence="6">
    <location>
        <begin position="41"/>
        <end position="192"/>
    </location>
</feature>
<dbReference type="InterPro" id="IPR036509">
    <property type="entry name" value="Met_Sox_Rdtase_MsrA_sf"/>
</dbReference>
<keyword evidence="8" id="KW-1185">Reference proteome</keyword>
<evidence type="ECO:0000256" key="5">
    <source>
        <dbReference type="SAM" id="SignalP"/>
    </source>
</evidence>
<dbReference type="Proteomes" id="UP000215196">
    <property type="component" value="Chromosome 1"/>
</dbReference>
<feature type="chain" id="PRO_5011969521" description="Peptide methionine sulfoxide reductase MsrA" evidence="5">
    <location>
        <begin position="21"/>
        <end position="218"/>
    </location>
</feature>
<dbReference type="HAMAP" id="MF_01401">
    <property type="entry name" value="MsrA"/>
    <property type="match status" value="1"/>
</dbReference>
<accession>A0A239XLE1</accession>
<dbReference type="KEGG" id="ctak:4412677_01671"/>
<evidence type="ECO:0000256" key="1">
    <source>
        <dbReference type="ARBA" id="ARBA00023002"/>
    </source>
</evidence>
<comment type="catalytic activity">
    <reaction evidence="2 4">
        <text>L-methionyl-[protein] + [thioredoxin]-disulfide + H2O = L-methionyl-(S)-S-oxide-[protein] + [thioredoxin]-dithiol</text>
        <dbReference type="Rhea" id="RHEA:14217"/>
        <dbReference type="Rhea" id="RHEA-COMP:10698"/>
        <dbReference type="Rhea" id="RHEA-COMP:10700"/>
        <dbReference type="Rhea" id="RHEA-COMP:12313"/>
        <dbReference type="Rhea" id="RHEA-COMP:12315"/>
        <dbReference type="ChEBI" id="CHEBI:15377"/>
        <dbReference type="ChEBI" id="CHEBI:16044"/>
        <dbReference type="ChEBI" id="CHEBI:29950"/>
        <dbReference type="ChEBI" id="CHEBI:44120"/>
        <dbReference type="ChEBI" id="CHEBI:50058"/>
        <dbReference type="EC" id="1.8.4.11"/>
    </reaction>
</comment>
<dbReference type="PANTHER" id="PTHR43774">
    <property type="entry name" value="PEPTIDE METHIONINE SULFOXIDE REDUCTASE"/>
    <property type="match status" value="1"/>
</dbReference>
<dbReference type="EMBL" id="LT906465">
    <property type="protein sequence ID" value="SNV47056.1"/>
    <property type="molecule type" value="Genomic_DNA"/>
</dbReference>
<protein>
    <recommendedName>
        <fullName evidence="4">Peptide methionine sulfoxide reductase MsrA</fullName>
        <shortName evidence="4">Protein-methionine-S-oxide reductase</shortName>
        <ecNumber evidence="4">1.8.4.11</ecNumber>
    </recommendedName>
    <alternativeName>
        <fullName evidence="4">Peptide-methionine (S)-S-oxide reductase</fullName>
        <shortName evidence="4">Peptide Met(O) reductase</shortName>
    </alternativeName>
</protein>
<sequence length="218" mass="25117">MKKFFLLLMALMLISCSGQEQRPINKKLKKMNIDKNNLEYIVFGGGCFWCVESCFNMLNGVDKAVSGYSGGHTKNPTYEEVCTGETGHAEVVQIAYDPQIISYEQLMEVFFFLHDPTQLNRQGNDIGTQYRSVIFYKDEAEKQKAEAALKKSEESGKWPGKYVTEFAQLEKFWPAETYHQGYYWENPNTPYCSAVVGPKIQKFKDYFGEKGWLKPEEN</sequence>
<dbReference type="Gene3D" id="3.30.1060.10">
    <property type="entry name" value="Peptide methionine sulphoxide reductase MsrA"/>
    <property type="match status" value="1"/>
</dbReference>
<evidence type="ECO:0000313" key="8">
    <source>
        <dbReference type="Proteomes" id="UP000215196"/>
    </source>
</evidence>
<dbReference type="AlphaFoldDB" id="A0A239XLE1"/>
<keyword evidence="1 4" id="KW-0560">Oxidoreductase</keyword>
<dbReference type="EC" id="1.8.4.11" evidence="4"/>
<dbReference type="PROSITE" id="PS51257">
    <property type="entry name" value="PROKAR_LIPOPROTEIN"/>
    <property type="match status" value="1"/>
</dbReference>
<evidence type="ECO:0000313" key="7">
    <source>
        <dbReference type="EMBL" id="SNV47056.1"/>
    </source>
</evidence>
<dbReference type="SUPFAM" id="SSF55068">
    <property type="entry name" value="Peptide methionine sulfoxide reductase"/>
    <property type="match status" value="1"/>
</dbReference>
<dbReference type="GO" id="GO:0008113">
    <property type="term" value="F:peptide-methionine (S)-S-oxide reductase activity"/>
    <property type="evidence" value="ECO:0007669"/>
    <property type="project" value="UniProtKB-UniRule"/>
</dbReference>
<feature type="active site" evidence="4">
    <location>
        <position position="47"/>
    </location>
</feature>
<feature type="signal peptide" evidence="5">
    <location>
        <begin position="1"/>
        <end position="20"/>
    </location>
</feature>
<dbReference type="PANTHER" id="PTHR43774:SF1">
    <property type="entry name" value="PEPTIDE METHIONINE SULFOXIDE REDUCTASE MSRA 2"/>
    <property type="match status" value="1"/>
</dbReference>
<evidence type="ECO:0000259" key="6">
    <source>
        <dbReference type="Pfam" id="PF01625"/>
    </source>
</evidence>
<comment type="similarity">
    <text evidence="4">Belongs to the MsrA Met sulfoxide reductase family.</text>
</comment>
<comment type="catalytic activity">
    <reaction evidence="3 4">
        <text>[thioredoxin]-disulfide + L-methionine + H2O = L-methionine (S)-S-oxide + [thioredoxin]-dithiol</text>
        <dbReference type="Rhea" id="RHEA:19993"/>
        <dbReference type="Rhea" id="RHEA-COMP:10698"/>
        <dbReference type="Rhea" id="RHEA-COMP:10700"/>
        <dbReference type="ChEBI" id="CHEBI:15377"/>
        <dbReference type="ChEBI" id="CHEBI:29950"/>
        <dbReference type="ChEBI" id="CHEBI:50058"/>
        <dbReference type="ChEBI" id="CHEBI:57844"/>
        <dbReference type="ChEBI" id="CHEBI:58772"/>
        <dbReference type="EC" id="1.8.4.11"/>
    </reaction>
</comment>
<dbReference type="RefSeq" id="WP_095072264.1">
    <property type="nucleotide sequence ID" value="NZ_LT906465.1"/>
</dbReference>
<proteinExistence type="inferred from homology"/>
<comment type="function">
    <text evidence="4">Has an important function as a repair enzyme for proteins that have been inactivated by oxidation. Catalyzes the reversible oxidation-reduction of methionine sulfoxide in proteins to methionine.</text>
</comment>
<keyword evidence="5" id="KW-0732">Signal</keyword>
<reference evidence="7 8" key="1">
    <citation type="submission" date="2017-06" db="EMBL/GenBank/DDBJ databases">
        <authorList>
            <consortium name="Pathogen Informatics"/>
        </authorList>
    </citation>
    <scope>NUCLEOTIDE SEQUENCE [LARGE SCALE GENOMIC DNA]</scope>
    <source>
        <strain evidence="7 8">NCTC13490</strain>
    </source>
</reference>
<dbReference type="GO" id="GO:0033744">
    <property type="term" value="F:L-methionine:thioredoxin-disulfide S-oxidoreductase activity"/>
    <property type="evidence" value="ECO:0007669"/>
    <property type="project" value="RHEA"/>
</dbReference>
<evidence type="ECO:0000256" key="3">
    <source>
        <dbReference type="ARBA" id="ARBA00048782"/>
    </source>
</evidence>
<organism evidence="7 8">
    <name type="scientific">Chryseobacterium taklimakanense</name>
    <dbReference type="NCBI Taxonomy" id="536441"/>
    <lineage>
        <taxon>Bacteria</taxon>
        <taxon>Pseudomonadati</taxon>
        <taxon>Bacteroidota</taxon>
        <taxon>Flavobacteriia</taxon>
        <taxon>Flavobacteriales</taxon>
        <taxon>Weeksellaceae</taxon>
        <taxon>Chryseobacterium group</taxon>
        <taxon>Chryseobacterium</taxon>
    </lineage>
</organism>
<evidence type="ECO:0000256" key="2">
    <source>
        <dbReference type="ARBA" id="ARBA00047806"/>
    </source>
</evidence>
<dbReference type="InterPro" id="IPR002569">
    <property type="entry name" value="Met_Sox_Rdtase_MsrA_dom"/>
</dbReference>
<gene>
    <name evidence="7" type="primary">mrsA</name>
    <name evidence="4" type="synonym">msrA</name>
    <name evidence="7" type="ORF">SAMEA4412677_01671</name>
</gene>
<name>A0A239XLE1_9FLAO</name>
<evidence type="ECO:0000256" key="4">
    <source>
        <dbReference type="HAMAP-Rule" id="MF_01401"/>
    </source>
</evidence>